<reference evidence="7 8" key="1">
    <citation type="submission" date="2024-01" db="EMBL/GenBank/DDBJ databases">
        <title>The genomes of 5 underutilized Papilionoideae crops provide insights into root nodulation and disease resistance.</title>
        <authorList>
            <person name="Yuan L."/>
        </authorList>
    </citation>
    <scope>NUCLEOTIDE SEQUENCE [LARGE SCALE GENOMIC DNA]</scope>
    <source>
        <strain evidence="7">LY-2023</strain>
        <tissue evidence="7">Leaf</tissue>
    </source>
</reference>
<keyword evidence="2 4" id="KW-0863">Zinc-finger</keyword>
<evidence type="ECO:0000313" key="8">
    <source>
        <dbReference type="Proteomes" id="UP001359559"/>
    </source>
</evidence>
<evidence type="ECO:0000259" key="6">
    <source>
        <dbReference type="PROSITE" id="PS50089"/>
    </source>
</evidence>
<gene>
    <name evidence="7" type="ORF">RJT34_15579</name>
</gene>
<feature type="domain" description="RING-type" evidence="6">
    <location>
        <begin position="12"/>
        <end position="60"/>
    </location>
</feature>
<dbReference type="InterPro" id="IPR013083">
    <property type="entry name" value="Znf_RING/FYVE/PHD"/>
</dbReference>
<comment type="caution">
    <text evidence="7">The sequence shown here is derived from an EMBL/GenBank/DDBJ whole genome shotgun (WGS) entry which is preliminary data.</text>
</comment>
<dbReference type="GO" id="GO:0008270">
    <property type="term" value="F:zinc ion binding"/>
    <property type="evidence" value="ECO:0007669"/>
    <property type="project" value="UniProtKB-KW"/>
</dbReference>
<sequence>MADGGDFAGTICPICYESLKPVSEDLQSISICGHVFHELCLQQWFEYSSRAKKHTCPVCKQCCKGSDACRLYFQSVGDVNDGVTPKKSVEFEEDAGVLRREVKRLEVQVSGLSSVLERQTNEIQGLNEEICACKEQAKIETALKKEALSQKASIQFQFNMKSEELEKSTLECFRLKDMNMALGKELAALKLVCDLDLDEEEVSKYATLGNGANNMDKIDILNRSLVMRNKSYKELMAKCNDLGRDKAKYSKKLEKAKENITKLKVRVQELETLAEVKENKYLKILKHSKKTNRSKNLENNMNPDSDVLTACKFSLKEQGNQISTPKSALDLTANESSKSSQFLKVENSNATKDRTVNITNGSNTTLLLDKERDYIIIDEDASECANALQGCPDQNHNDQDRDDIAFIKPCLAKSEAASGKKTETLVQEGCNLAESSRVVIDMANISAGAMHEDVTLQSNVKQVQPILNIRKESPLAVSNSASADICFSGGLLGPDGTHRFLGKWCKRGQDSKSASKKRSSNGDLIAVGADGRGGRVKVLRTPSQIFLDGKENSISSKRPKLGTKTNSLQSKGCLQIEHFFGRLIRWHGADSIQIVDFALNFKALPNDPRRYLP</sequence>
<proteinExistence type="predicted"/>
<feature type="coiled-coil region" evidence="5">
    <location>
        <begin position="102"/>
        <end position="129"/>
    </location>
</feature>
<protein>
    <recommendedName>
        <fullName evidence="6">RING-type domain-containing protein</fullName>
    </recommendedName>
</protein>
<dbReference type="AlphaFoldDB" id="A0AAN9PCU0"/>
<dbReference type="PROSITE" id="PS50089">
    <property type="entry name" value="ZF_RING_2"/>
    <property type="match status" value="1"/>
</dbReference>
<name>A0AAN9PCU0_CLITE</name>
<keyword evidence="8" id="KW-1185">Reference proteome</keyword>
<evidence type="ECO:0000313" key="7">
    <source>
        <dbReference type="EMBL" id="KAK7292727.1"/>
    </source>
</evidence>
<dbReference type="CDD" id="cd16448">
    <property type="entry name" value="RING-H2"/>
    <property type="match status" value="1"/>
</dbReference>
<dbReference type="Proteomes" id="UP001359559">
    <property type="component" value="Unassembled WGS sequence"/>
</dbReference>
<organism evidence="7 8">
    <name type="scientific">Clitoria ternatea</name>
    <name type="common">Butterfly pea</name>
    <dbReference type="NCBI Taxonomy" id="43366"/>
    <lineage>
        <taxon>Eukaryota</taxon>
        <taxon>Viridiplantae</taxon>
        <taxon>Streptophyta</taxon>
        <taxon>Embryophyta</taxon>
        <taxon>Tracheophyta</taxon>
        <taxon>Spermatophyta</taxon>
        <taxon>Magnoliopsida</taxon>
        <taxon>eudicotyledons</taxon>
        <taxon>Gunneridae</taxon>
        <taxon>Pentapetalae</taxon>
        <taxon>rosids</taxon>
        <taxon>fabids</taxon>
        <taxon>Fabales</taxon>
        <taxon>Fabaceae</taxon>
        <taxon>Papilionoideae</taxon>
        <taxon>50 kb inversion clade</taxon>
        <taxon>NPAAA clade</taxon>
        <taxon>indigoferoid/millettioid clade</taxon>
        <taxon>Phaseoleae</taxon>
        <taxon>Clitoria</taxon>
    </lineage>
</organism>
<dbReference type="Gene3D" id="3.30.40.10">
    <property type="entry name" value="Zinc/RING finger domain, C3HC4 (zinc finger)"/>
    <property type="match status" value="1"/>
</dbReference>
<dbReference type="InterPro" id="IPR001841">
    <property type="entry name" value="Znf_RING"/>
</dbReference>
<dbReference type="SUPFAM" id="SSF57850">
    <property type="entry name" value="RING/U-box"/>
    <property type="match status" value="1"/>
</dbReference>
<feature type="coiled-coil region" evidence="5">
    <location>
        <begin position="239"/>
        <end position="280"/>
    </location>
</feature>
<evidence type="ECO:0000256" key="3">
    <source>
        <dbReference type="ARBA" id="ARBA00022833"/>
    </source>
</evidence>
<keyword evidence="3" id="KW-0862">Zinc</keyword>
<evidence type="ECO:0000256" key="4">
    <source>
        <dbReference type="PROSITE-ProRule" id="PRU00175"/>
    </source>
</evidence>
<keyword evidence="1" id="KW-0479">Metal-binding</keyword>
<evidence type="ECO:0000256" key="1">
    <source>
        <dbReference type="ARBA" id="ARBA00022723"/>
    </source>
</evidence>
<dbReference type="PANTHER" id="PTHR47344:SF1">
    <property type="entry name" value="RING ZINC FINGER PROTEIN-RELATED"/>
    <property type="match status" value="1"/>
</dbReference>
<dbReference type="SMART" id="SM00744">
    <property type="entry name" value="RINGv"/>
    <property type="match status" value="1"/>
</dbReference>
<dbReference type="SMART" id="SM00184">
    <property type="entry name" value="RING"/>
    <property type="match status" value="1"/>
</dbReference>
<evidence type="ECO:0000256" key="2">
    <source>
        <dbReference type="ARBA" id="ARBA00022771"/>
    </source>
</evidence>
<evidence type="ECO:0000256" key="5">
    <source>
        <dbReference type="SAM" id="Coils"/>
    </source>
</evidence>
<dbReference type="EMBL" id="JAYKXN010000004">
    <property type="protein sequence ID" value="KAK7292727.1"/>
    <property type="molecule type" value="Genomic_DNA"/>
</dbReference>
<dbReference type="InterPro" id="IPR011016">
    <property type="entry name" value="Znf_RING-CH"/>
</dbReference>
<dbReference type="Pfam" id="PF13639">
    <property type="entry name" value="zf-RING_2"/>
    <property type="match status" value="1"/>
</dbReference>
<dbReference type="PANTHER" id="PTHR47344">
    <property type="entry name" value="RING ZINC FINGER PROTEIN-RELATED"/>
    <property type="match status" value="1"/>
</dbReference>
<keyword evidence="5" id="KW-0175">Coiled coil</keyword>
<accession>A0AAN9PCU0</accession>